<evidence type="ECO:0000313" key="3">
    <source>
        <dbReference type="Proteomes" id="UP000626092"/>
    </source>
</evidence>
<accession>A0A834G5G7</accession>
<dbReference type="AlphaFoldDB" id="A0A834G5G7"/>
<organism evidence="2 3">
    <name type="scientific">Rhododendron simsii</name>
    <name type="common">Sims's rhododendron</name>
    <dbReference type="NCBI Taxonomy" id="118357"/>
    <lineage>
        <taxon>Eukaryota</taxon>
        <taxon>Viridiplantae</taxon>
        <taxon>Streptophyta</taxon>
        <taxon>Embryophyta</taxon>
        <taxon>Tracheophyta</taxon>
        <taxon>Spermatophyta</taxon>
        <taxon>Magnoliopsida</taxon>
        <taxon>eudicotyledons</taxon>
        <taxon>Gunneridae</taxon>
        <taxon>Pentapetalae</taxon>
        <taxon>asterids</taxon>
        <taxon>Ericales</taxon>
        <taxon>Ericaceae</taxon>
        <taxon>Ericoideae</taxon>
        <taxon>Rhodoreae</taxon>
        <taxon>Rhododendron</taxon>
    </lineage>
</organism>
<keyword evidence="3" id="KW-1185">Reference proteome</keyword>
<evidence type="ECO:0000313" key="2">
    <source>
        <dbReference type="EMBL" id="KAF7127021.1"/>
    </source>
</evidence>
<protein>
    <submittedName>
        <fullName evidence="2">Uncharacterized protein</fullName>
    </submittedName>
</protein>
<sequence length="68" mass="7002">MFSYGNLNASAPGPIDVIESPPVDASAPGPIDVSDSPPDSLEARLSMSAVAKMLKGGVEIMPPPKPFH</sequence>
<name>A0A834G5G7_RHOSS</name>
<gene>
    <name evidence="2" type="ORF">RHSIM_Rhsim11G0030800</name>
</gene>
<feature type="region of interest" description="Disordered" evidence="1">
    <location>
        <begin position="1"/>
        <end position="39"/>
    </location>
</feature>
<proteinExistence type="predicted"/>
<comment type="caution">
    <text evidence="2">The sequence shown here is derived from an EMBL/GenBank/DDBJ whole genome shotgun (WGS) entry which is preliminary data.</text>
</comment>
<dbReference type="EMBL" id="WJXA01000011">
    <property type="protein sequence ID" value="KAF7127021.1"/>
    <property type="molecule type" value="Genomic_DNA"/>
</dbReference>
<reference evidence="2" key="1">
    <citation type="submission" date="2019-11" db="EMBL/GenBank/DDBJ databases">
        <authorList>
            <person name="Liu Y."/>
            <person name="Hou J."/>
            <person name="Li T.-Q."/>
            <person name="Guan C.-H."/>
            <person name="Wu X."/>
            <person name="Wu H.-Z."/>
            <person name="Ling F."/>
            <person name="Zhang R."/>
            <person name="Shi X.-G."/>
            <person name="Ren J.-P."/>
            <person name="Chen E.-F."/>
            <person name="Sun J.-M."/>
        </authorList>
    </citation>
    <scope>NUCLEOTIDE SEQUENCE</scope>
    <source>
        <strain evidence="2">Adult_tree_wgs_1</strain>
        <tissue evidence="2">Leaves</tissue>
    </source>
</reference>
<evidence type="ECO:0000256" key="1">
    <source>
        <dbReference type="SAM" id="MobiDB-lite"/>
    </source>
</evidence>
<dbReference type="Proteomes" id="UP000626092">
    <property type="component" value="Unassembled WGS sequence"/>
</dbReference>